<name>A0ABV9DJM3_9BACI</name>
<dbReference type="PIRSF" id="PIRSF021435">
    <property type="entry name" value="SpoIIIAB"/>
    <property type="match status" value="1"/>
</dbReference>
<dbReference type="NCBIfam" id="TIGR02833">
    <property type="entry name" value="spore_III_AB"/>
    <property type="match status" value="1"/>
</dbReference>
<protein>
    <submittedName>
        <fullName evidence="1">Stage III sporulation protein SpoIIIAB</fullName>
    </submittedName>
</protein>
<dbReference type="Pfam" id="PF09548">
    <property type="entry name" value="Spore_III_AB"/>
    <property type="match status" value="1"/>
</dbReference>
<accession>A0ABV9DJM3</accession>
<comment type="caution">
    <text evidence="1">The sequence shown here is derived from an EMBL/GenBank/DDBJ whole genome shotgun (WGS) entry which is preliminary data.</text>
</comment>
<evidence type="ECO:0000313" key="2">
    <source>
        <dbReference type="Proteomes" id="UP001595989"/>
    </source>
</evidence>
<dbReference type="RefSeq" id="WP_390295969.1">
    <property type="nucleotide sequence ID" value="NZ_JBHSFU010000006.1"/>
</dbReference>
<evidence type="ECO:0000313" key="1">
    <source>
        <dbReference type="EMBL" id="MFC4558782.1"/>
    </source>
</evidence>
<gene>
    <name evidence="1" type="primary">spoIIIAB</name>
    <name evidence="1" type="ORF">ACFO3D_11220</name>
</gene>
<keyword evidence="2" id="KW-1185">Reference proteome</keyword>
<organism evidence="1 2">
    <name type="scientific">Virgibacillus kekensis</name>
    <dbReference type="NCBI Taxonomy" id="202261"/>
    <lineage>
        <taxon>Bacteria</taxon>
        <taxon>Bacillati</taxon>
        <taxon>Bacillota</taxon>
        <taxon>Bacilli</taxon>
        <taxon>Bacillales</taxon>
        <taxon>Bacillaceae</taxon>
        <taxon>Virgibacillus</taxon>
    </lineage>
</organism>
<sequence length="170" mass="19619">MNWIGALLFIGTTTWIGFEISSRLNNRPKHIRQLKNALQILEAEILYSQLPLQDAFQTIARQIPQPVSNFFQSLNESISKGNTELFRFWNEHVNELLRESALGANEGEILKQFGRTLGQHDFEQQQKHIMLTINHLDRELEDARENQARYSKMAKSLGLLCGLFVVLLLI</sequence>
<dbReference type="EMBL" id="JBHSFU010000006">
    <property type="protein sequence ID" value="MFC4558782.1"/>
    <property type="molecule type" value="Genomic_DNA"/>
</dbReference>
<dbReference type="Proteomes" id="UP001595989">
    <property type="component" value="Unassembled WGS sequence"/>
</dbReference>
<dbReference type="InterPro" id="IPR014198">
    <property type="entry name" value="Spore_III_AB"/>
</dbReference>
<reference evidence="2" key="1">
    <citation type="journal article" date="2019" name="Int. J. Syst. Evol. Microbiol.">
        <title>The Global Catalogue of Microorganisms (GCM) 10K type strain sequencing project: providing services to taxonomists for standard genome sequencing and annotation.</title>
        <authorList>
            <consortium name="The Broad Institute Genomics Platform"/>
            <consortium name="The Broad Institute Genome Sequencing Center for Infectious Disease"/>
            <person name="Wu L."/>
            <person name="Ma J."/>
        </authorList>
    </citation>
    <scope>NUCLEOTIDE SEQUENCE [LARGE SCALE GENOMIC DNA]</scope>
    <source>
        <strain evidence="2">CGMCC 4.7426</strain>
    </source>
</reference>
<proteinExistence type="predicted"/>